<dbReference type="AlphaFoldDB" id="A0AAJ0ASU2"/>
<dbReference type="RefSeq" id="XP_060433431.1">
    <property type="nucleotide sequence ID" value="XM_060567134.1"/>
</dbReference>
<keyword evidence="3" id="KW-1185">Reference proteome</keyword>
<reference evidence="2" key="1">
    <citation type="submission" date="2021-06" db="EMBL/GenBank/DDBJ databases">
        <title>Comparative genomics, transcriptomics and evolutionary studies reveal genomic signatures of adaptation to plant cell wall in hemibiotrophic fungi.</title>
        <authorList>
            <consortium name="DOE Joint Genome Institute"/>
            <person name="Baroncelli R."/>
            <person name="Diaz J.F."/>
            <person name="Benocci T."/>
            <person name="Peng M."/>
            <person name="Battaglia E."/>
            <person name="Haridas S."/>
            <person name="Andreopoulos W."/>
            <person name="Labutti K."/>
            <person name="Pangilinan J."/>
            <person name="Floch G.L."/>
            <person name="Makela M.R."/>
            <person name="Henrissat B."/>
            <person name="Grigoriev I.V."/>
            <person name="Crouch J.A."/>
            <person name="De Vries R.P."/>
            <person name="Sukno S.A."/>
            <person name="Thon M.R."/>
        </authorList>
    </citation>
    <scope>NUCLEOTIDE SEQUENCE</scope>
    <source>
        <strain evidence="2">CBS 193.32</strain>
    </source>
</reference>
<organism evidence="2 3">
    <name type="scientific">Colletotrichum godetiae</name>
    <dbReference type="NCBI Taxonomy" id="1209918"/>
    <lineage>
        <taxon>Eukaryota</taxon>
        <taxon>Fungi</taxon>
        <taxon>Dikarya</taxon>
        <taxon>Ascomycota</taxon>
        <taxon>Pezizomycotina</taxon>
        <taxon>Sordariomycetes</taxon>
        <taxon>Hypocreomycetidae</taxon>
        <taxon>Glomerellales</taxon>
        <taxon>Glomerellaceae</taxon>
        <taxon>Colletotrichum</taxon>
        <taxon>Colletotrichum acutatum species complex</taxon>
    </lineage>
</organism>
<dbReference type="Proteomes" id="UP001224890">
    <property type="component" value="Unassembled WGS sequence"/>
</dbReference>
<evidence type="ECO:0000313" key="2">
    <source>
        <dbReference type="EMBL" id="KAK1689736.1"/>
    </source>
</evidence>
<proteinExistence type="predicted"/>
<comment type="caution">
    <text evidence="2">The sequence shown here is derived from an EMBL/GenBank/DDBJ whole genome shotgun (WGS) entry which is preliminary data.</text>
</comment>
<feature type="compositionally biased region" description="Pro residues" evidence="1">
    <location>
        <begin position="156"/>
        <end position="168"/>
    </location>
</feature>
<accession>A0AAJ0ASU2</accession>
<sequence>MNSSRHIVNVYVMPIDTNKGHDDLRQSTTNELVVCRNSHFLLIPPDTLVTSNAFKTVQTKRGGARVGKPLFHLPRSAVRLSANDGSTVQLETQRVTLSRNSRNWSAWMRMSSLLACARTYCRARPGPHAHCSSRVLGSGARRGGFPPPGLHGYRKPPSPLPPRPNVPS</sequence>
<evidence type="ECO:0000256" key="1">
    <source>
        <dbReference type="SAM" id="MobiDB-lite"/>
    </source>
</evidence>
<protein>
    <submittedName>
        <fullName evidence="2">Uncharacterized protein</fullName>
    </submittedName>
</protein>
<name>A0AAJ0ASU2_9PEZI</name>
<dbReference type="GeneID" id="85451660"/>
<dbReference type="EMBL" id="JAHMHR010000007">
    <property type="protein sequence ID" value="KAK1689736.1"/>
    <property type="molecule type" value="Genomic_DNA"/>
</dbReference>
<feature type="region of interest" description="Disordered" evidence="1">
    <location>
        <begin position="134"/>
        <end position="168"/>
    </location>
</feature>
<evidence type="ECO:0000313" key="3">
    <source>
        <dbReference type="Proteomes" id="UP001224890"/>
    </source>
</evidence>
<gene>
    <name evidence="2" type="ORF">BDP55DRAFT_377212</name>
</gene>